<comment type="caution">
    <text evidence="1">The sequence shown here is derived from an EMBL/GenBank/DDBJ whole genome shotgun (WGS) entry which is preliminary data.</text>
</comment>
<organism evidence="1 2">
    <name type="scientific">Ameca splendens</name>
    <dbReference type="NCBI Taxonomy" id="208324"/>
    <lineage>
        <taxon>Eukaryota</taxon>
        <taxon>Metazoa</taxon>
        <taxon>Chordata</taxon>
        <taxon>Craniata</taxon>
        <taxon>Vertebrata</taxon>
        <taxon>Euteleostomi</taxon>
        <taxon>Actinopterygii</taxon>
        <taxon>Neopterygii</taxon>
        <taxon>Teleostei</taxon>
        <taxon>Neoteleostei</taxon>
        <taxon>Acanthomorphata</taxon>
        <taxon>Ovalentaria</taxon>
        <taxon>Atherinomorphae</taxon>
        <taxon>Cyprinodontiformes</taxon>
        <taxon>Goodeidae</taxon>
        <taxon>Ameca</taxon>
    </lineage>
</organism>
<proteinExistence type="predicted"/>
<evidence type="ECO:0000313" key="2">
    <source>
        <dbReference type="Proteomes" id="UP001469553"/>
    </source>
</evidence>
<name>A0ABV0ZYR3_9TELE</name>
<keyword evidence="2" id="KW-1185">Reference proteome</keyword>
<dbReference type="Proteomes" id="UP001469553">
    <property type="component" value="Unassembled WGS sequence"/>
</dbReference>
<accession>A0ABV0ZYR3</accession>
<dbReference type="EMBL" id="JAHRIP010076494">
    <property type="protein sequence ID" value="MEQ2311181.1"/>
    <property type="molecule type" value="Genomic_DNA"/>
</dbReference>
<protein>
    <submittedName>
        <fullName evidence="1">Uncharacterized protein</fullName>
    </submittedName>
</protein>
<sequence length="111" mass="13204">MVVGSSCCGDPFFPIKGKMDGVKQRAELELFRRKDWTKTSFCKYEQLVHQNYFSSTSQLLTLFSFNLSKTQKNYQTWKLPLLKYKKAFILQKKKRNLQFIIPQINLEPWSK</sequence>
<gene>
    <name evidence="1" type="ORF">AMECASPLE_017010</name>
</gene>
<evidence type="ECO:0000313" key="1">
    <source>
        <dbReference type="EMBL" id="MEQ2311181.1"/>
    </source>
</evidence>
<reference evidence="1 2" key="1">
    <citation type="submission" date="2021-06" db="EMBL/GenBank/DDBJ databases">
        <authorList>
            <person name="Palmer J.M."/>
        </authorList>
    </citation>
    <scope>NUCLEOTIDE SEQUENCE [LARGE SCALE GENOMIC DNA]</scope>
    <source>
        <strain evidence="1 2">AS_MEX2019</strain>
        <tissue evidence="1">Muscle</tissue>
    </source>
</reference>